<accession>A0A5B8FIH8</accession>
<organism evidence="3 4">
    <name type="scientific">Paroceanicella profunda</name>
    <dbReference type="NCBI Taxonomy" id="2579971"/>
    <lineage>
        <taxon>Bacteria</taxon>
        <taxon>Pseudomonadati</taxon>
        <taxon>Pseudomonadota</taxon>
        <taxon>Alphaproteobacteria</taxon>
        <taxon>Rhodobacterales</taxon>
        <taxon>Paracoccaceae</taxon>
        <taxon>Paroceanicella</taxon>
    </lineage>
</organism>
<evidence type="ECO:0000313" key="4">
    <source>
        <dbReference type="Proteomes" id="UP000305888"/>
    </source>
</evidence>
<proteinExistence type="inferred from homology"/>
<name>A0A5B8FIH8_9RHOB</name>
<keyword evidence="2 3" id="KW-0238">DNA-binding</keyword>
<dbReference type="OrthoDB" id="7873378at2"/>
<dbReference type="InterPro" id="IPR010992">
    <property type="entry name" value="IHF-like_DNA-bd_dom_sf"/>
</dbReference>
<dbReference type="AlphaFoldDB" id="A0A5B8FIH8"/>
<dbReference type="EMBL" id="CP040818">
    <property type="protein sequence ID" value="QDL93267.1"/>
    <property type="molecule type" value="Genomic_DNA"/>
</dbReference>
<dbReference type="Pfam" id="PF00216">
    <property type="entry name" value="Bac_DNA_binding"/>
    <property type="match status" value="1"/>
</dbReference>
<dbReference type="KEGG" id="ppru:FDP22_16650"/>
<dbReference type="Gene3D" id="4.10.520.10">
    <property type="entry name" value="IHF-like DNA-binding proteins"/>
    <property type="match status" value="1"/>
</dbReference>
<reference evidence="3 4" key="1">
    <citation type="submission" date="2019-06" db="EMBL/GenBank/DDBJ databases">
        <title>Genome sequence of Rhodobacteraceae bacterium D4M1.</title>
        <authorList>
            <person name="Cao J."/>
        </authorList>
    </citation>
    <scope>NUCLEOTIDE SEQUENCE [LARGE SCALE GENOMIC DNA]</scope>
    <source>
        <strain evidence="3 4">D4M1</strain>
    </source>
</reference>
<sequence length="94" mass="10247">MREAPHRAHAGGRNMKKMELIEQVVEATGKPKRQVREIADALLTAIHGQLQAGEVVVIPPLGRIVVRKIGEGEEQRTAYKLVLATKSEAEPASS</sequence>
<dbReference type="InterPro" id="IPR000119">
    <property type="entry name" value="Hist_DNA-bd"/>
</dbReference>
<dbReference type="GO" id="GO:0030527">
    <property type="term" value="F:structural constituent of chromatin"/>
    <property type="evidence" value="ECO:0007669"/>
    <property type="project" value="InterPro"/>
</dbReference>
<keyword evidence="4" id="KW-1185">Reference proteome</keyword>
<dbReference type="SUPFAM" id="SSF47729">
    <property type="entry name" value="IHF-like DNA-binding proteins"/>
    <property type="match status" value="1"/>
</dbReference>
<evidence type="ECO:0000313" key="3">
    <source>
        <dbReference type="EMBL" id="QDL93267.1"/>
    </source>
</evidence>
<evidence type="ECO:0000256" key="1">
    <source>
        <dbReference type="ARBA" id="ARBA00010529"/>
    </source>
</evidence>
<gene>
    <name evidence="3" type="ORF">FDP22_16650</name>
</gene>
<protein>
    <submittedName>
        <fullName evidence="3">HU family DNA-binding protein</fullName>
    </submittedName>
</protein>
<dbReference type="GO" id="GO:0003677">
    <property type="term" value="F:DNA binding"/>
    <property type="evidence" value="ECO:0007669"/>
    <property type="project" value="UniProtKB-KW"/>
</dbReference>
<comment type="similarity">
    <text evidence="1">Belongs to the bacterial histone-like protein family.</text>
</comment>
<evidence type="ECO:0000256" key="2">
    <source>
        <dbReference type="ARBA" id="ARBA00023125"/>
    </source>
</evidence>
<dbReference type="Proteomes" id="UP000305888">
    <property type="component" value="Chromosome"/>
</dbReference>